<feature type="domain" description="Tyrosine specific protein phosphatases" evidence="5">
    <location>
        <begin position="62"/>
        <end position="119"/>
    </location>
</feature>
<dbReference type="GeneID" id="37285473"/>
<feature type="domain" description="Tyrosine-protein phosphatase" evidence="4">
    <location>
        <begin position="1"/>
        <end position="141"/>
    </location>
</feature>
<dbReference type="AlphaFoldDB" id="A0A345E8H6"/>
<gene>
    <name evidence="6" type="ORF">DU484_00805</name>
</gene>
<dbReference type="GO" id="GO:0004721">
    <property type="term" value="F:phosphoprotein phosphatase activity"/>
    <property type="evidence" value="ECO:0007669"/>
    <property type="project" value="UniProtKB-KW"/>
</dbReference>
<dbReference type="InterPro" id="IPR020422">
    <property type="entry name" value="TYR_PHOSPHATASE_DUAL_dom"/>
</dbReference>
<dbReference type="KEGG" id="haq:DU484_00805"/>
<evidence type="ECO:0000256" key="1">
    <source>
        <dbReference type="ARBA" id="ARBA00008601"/>
    </source>
</evidence>
<dbReference type="RefSeq" id="WP_114604822.1">
    <property type="nucleotide sequence ID" value="NZ_CP031147.1"/>
</dbReference>
<name>A0A345E8H6_9EURY</name>
<dbReference type="PANTHER" id="PTHR45961:SF6">
    <property type="entry name" value="IP21249P"/>
    <property type="match status" value="1"/>
</dbReference>
<geneLocation type="plasmid" evidence="7">
    <name>pcba1112-01</name>
</geneLocation>
<dbReference type="InterPro" id="IPR000340">
    <property type="entry name" value="Dual-sp_phosphatase_cat-dom"/>
</dbReference>
<keyword evidence="6" id="KW-0614">Plasmid</keyword>
<proteinExistence type="inferred from homology"/>
<comment type="similarity">
    <text evidence="1">Belongs to the protein-tyrosine phosphatase family. Non-receptor class dual specificity subfamily.</text>
</comment>
<accession>A0A345E8H6</accession>
<protein>
    <submittedName>
        <fullName evidence="6">Protein phosphatase</fullName>
    </submittedName>
</protein>
<keyword evidence="2" id="KW-0378">Hydrolase</keyword>
<reference evidence="6 7" key="1">
    <citation type="submission" date="2018-07" db="EMBL/GenBank/DDBJ databases">
        <title>Genome sequences of Haloplanus sp. CBA1112.</title>
        <authorList>
            <person name="Kim Y.B."/>
            <person name="Roh S.W."/>
        </authorList>
    </citation>
    <scope>NUCLEOTIDE SEQUENCE [LARGE SCALE GENOMIC DNA]</scope>
    <source>
        <strain evidence="6 7">CBA1112</strain>
        <plasmid evidence="7">pcba1112-01</plasmid>
    </source>
</reference>
<evidence type="ECO:0000313" key="7">
    <source>
        <dbReference type="Proteomes" id="UP000252985"/>
    </source>
</evidence>
<evidence type="ECO:0000259" key="4">
    <source>
        <dbReference type="PROSITE" id="PS50054"/>
    </source>
</evidence>
<organism evidence="6 7">
    <name type="scientific">Haloplanus rubicundus</name>
    <dbReference type="NCBI Taxonomy" id="1547898"/>
    <lineage>
        <taxon>Archaea</taxon>
        <taxon>Methanobacteriati</taxon>
        <taxon>Methanobacteriota</taxon>
        <taxon>Stenosarchaea group</taxon>
        <taxon>Halobacteria</taxon>
        <taxon>Halobacteriales</taxon>
        <taxon>Haloferacaceae</taxon>
        <taxon>Haloplanus</taxon>
    </lineage>
</organism>
<dbReference type="InterPro" id="IPR052103">
    <property type="entry name" value="Dual_spec_Phospatases"/>
</dbReference>
<dbReference type="InterPro" id="IPR029021">
    <property type="entry name" value="Prot-tyrosine_phosphatase-like"/>
</dbReference>
<dbReference type="PROSITE" id="PS00383">
    <property type="entry name" value="TYR_PHOSPHATASE_1"/>
    <property type="match status" value="1"/>
</dbReference>
<dbReference type="CDD" id="cd14498">
    <property type="entry name" value="DSP"/>
    <property type="match status" value="1"/>
</dbReference>
<dbReference type="Pfam" id="PF00782">
    <property type="entry name" value="DSPc"/>
    <property type="match status" value="1"/>
</dbReference>
<evidence type="ECO:0000259" key="5">
    <source>
        <dbReference type="PROSITE" id="PS50056"/>
    </source>
</evidence>
<dbReference type="PROSITE" id="PS50056">
    <property type="entry name" value="TYR_PHOSPHATASE_2"/>
    <property type="match status" value="1"/>
</dbReference>
<dbReference type="SMART" id="SM00195">
    <property type="entry name" value="DSPc"/>
    <property type="match status" value="1"/>
</dbReference>
<evidence type="ECO:0000313" key="6">
    <source>
        <dbReference type="EMBL" id="AXG08498.1"/>
    </source>
</evidence>
<keyword evidence="3" id="KW-0904">Protein phosphatase</keyword>
<dbReference type="InterPro" id="IPR000387">
    <property type="entry name" value="Tyr_Pase_dom"/>
</dbReference>
<dbReference type="InterPro" id="IPR016130">
    <property type="entry name" value="Tyr_Pase_AS"/>
</dbReference>
<evidence type="ECO:0000256" key="3">
    <source>
        <dbReference type="ARBA" id="ARBA00022912"/>
    </source>
</evidence>
<dbReference type="Proteomes" id="UP000252985">
    <property type="component" value="Plasmid pCBA1112-01"/>
</dbReference>
<evidence type="ECO:0000256" key="2">
    <source>
        <dbReference type="ARBA" id="ARBA00022801"/>
    </source>
</evidence>
<dbReference type="Gene3D" id="3.90.190.10">
    <property type="entry name" value="Protein tyrosine phosphatase superfamily"/>
    <property type="match status" value="1"/>
</dbReference>
<dbReference type="EMBL" id="CP031147">
    <property type="protein sequence ID" value="AXG08498.1"/>
    <property type="molecule type" value="Genomic_DNA"/>
</dbReference>
<dbReference type="PROSITE" id="PS50054">
    <property type="entry name" value="TYR_PHOSPHATASE_DUAL"/>
    <property type="match status" value="1"/>
</dbReference>
<dbReference type="PANTHER" id="PTHR45961">
    <property type="entry name" value="IP21249P"/>
    <property type="match status" value="1"/>
</dbReference>
<dbReference type="SUPFAM" id="SSF52799">
    <property type="entry name" value="(Phosphotyrosine protein) phosphatases II"/>
    <property type="match status" value="1"/>
</dbReference>
<sequence length="141" mass="15286">MDEVVDGLFVGTARDAGDKALMCEYGVEAIVSLTHEGPDDGFPSGLKVVRLPMKDGPQNDQQVFEQAVTHVLSRLRTSDNVLVHCSAGASRSPAVAATALALYNEVGLETAFEQVKNRRNAADPHEAVIRQAARIYTQHRE</sequence>